<dbReference type="InterPro" id="IPR029058">
    <property type="entry name" value="AB_hydrolase_fold"/>
</dbReference>
<dbReference type="EMBL" id="LAZR01003768">
    <property type="protein sequence ID" value="KKN14916.1"/>
    <property type="molecule type" value="Genomic_DNA"/>
</dbReference>
<evidence type="ECO:0000313" key="9">
    <source>
        <dbReference type="EMBL" id="KKN14916.1"/>
    </source>
</evidence>
<evidence type="ECO:0000256" key="6">
    <source>
        <dbReference type="ARBA" id="ARBA00023136"/>
    </source>
</evidence>
<dbReference type="InterPro" id="IPR056620">
    <property type="entry name" value="HTH_next_PIN-TPR-GreABC"/>
</dbReference>
<sequence length="1546" mass="176400">MTKSNDNVKQHVIFVHGLGGDSAETWLSLSTTPEFWPLWLNDKSNHISIWTIDYPADISRWLGGEAMHLTDRGVNLLNLLLTKSELQQGELVFIGHSLGGLVIKQILRHAESEAKTNITAAEFIKRTRRVAFLATPHAGSTLGAVANILRFFTRPSQATYSLILNSPNLRELNNWYRKWAGVHRIEHLVLYETRLSKIIWRYKELIVSAESADPGLTCTAVPIDADHYNICKPENQNSATYIFIKNFIQKELITSHRDTVIEQKLDLSIETIEKGEYRILSTLSSQPTETANMVVEKINERLSLMPSFESFSGSELIDTDIKKELTIIRKSRFLRGFQTEERAKDLARRVSVGNLKNGTPQIRCLALSWCARFLSIGDNRGKAEAYLNEAKQLGSTEEIVIAKAFINATSESVFDIVTELIKIPNELKYSAAYMLINFHQGPQKAKDWKQKSNIQLSQFDSGGKTTFINTLFALKEWDLLIENISSVEESDYEDYPALLNLIAMAHLIQVVPEESRDSLIYSIPNKTEQFSLASDVNALEHRNTAIRLFIQCSIIARDLGCEDIANTAEEYRLWLQLEDKLQAEKAKQELEKSISGNIDLLLRRFPLAFNVGINVDLNIIEKEIERLTALTEGKDLVAAMARFEFIFCMKDPKRAYKYIAKYRQQIELVIDSDYLYCIEIEVLAQAGETEQATVLFERLDESTLNQSLRQRLKMVIASCMVQDYDSTSSLESQYEKTGHIDDLRILVDHIKNKLSHPKSLQYSLELFEKTKAVEDANTLVRTWSKLGNFKEIGSFLRQNQEFLSQSDVLQVHWAWTLYREGRLAESQTELKKLTTQEGQPYFKDLQINIAITSGDWESLQPIIENEWIKREQRSANELLTAGQLAKVVQSRRAKEFIIAAAGKDDNSAEVLMSAYLTANTMGWEDEPSTAQWLKDANNLSDESGPVHQMNLQDLYELIPKWRERDRKVWQALNDGSAPVSMIANQLNKSLTDFYLYPALLNINSGELISKTLIPAFSNTRSSKSISHEIISLDRTSLLTLGYLGLLKQTIDCFNVIELPHSTLGWLFTEKQKVGFHQPSRIEKAKNIWRLIAGKKIKILPKEFISDIELALEIGDELAQFLQEAKVESETNKPQRLVVRPYPVHKIDSLMNENADLSSYSNQLCSCSSIVNKLHSFGGCTEAERDEAFKYLSKNEGQWPDLVEIEDNAIIYLDSLAVTYFLQIDILDKIASNFVVFISPEYAEEQNALQNFETESNKAGEIIESIRAILCEGIKSGSVKIAPSSILNESSEDALKHIYLEIISTVQDAQAAIIDDRCINSHSYIDFEAKRIPINTTLDLLETFKYRGILNYEQWIMYITKLRQAGYIFIPLTSEELNYHLNKGLIDKGVLRETAELRAIRENILQLKMSHLVQLPRDHAWLAQLLKLLSDNIKTQWLQSSDSEISIARSEWLLQLIDYRGWAHCFIGNTGFHMAKFGAGLTISTLLLAPENLTPEVKKHYWEWLEDRLIKPLKENDPNSYEWIVSMAQNEIEKLSNDEYFEGVFDE</sequence>
<dbReference type="Gene3D" id="3.40.50.1820">
    <property type="entry name" value="alpha/beta hydrolase"/>
    <property type="match status" value="1"/>
</dbReference>
<evidence type="ECO:0000259" key="7">
    <source>
        <dbReference type="Pfam" id="PF12697"/>
    </source>
</evidence>
<gene>
    <name evidence="9" type="ORF">LCGC14_0991320</name>
</gene>
<evidence type="ECO:0000256" key="2">
    <source>
        <dbReference type="ARBA" id="ARBA00004240"/>
    </source>
</evidence>
<dbReference type="PANTHER" id="PTHR48182:SF2">
    <property type="entry name" value="PROTEIN SERAC1"/>
    <property type="match status" value="1"/>
</dbReference>
<dbReference type="InterPro" id="IPR000073">
    <property type="entry name" value="AB_hydrolase_1"/>
</dbReference>
<evidence type="ECO:0000256" key="3">
    <source>
        <dbReference type="ARBA" id="ARBA00004370"/>
    </source>
</evidence>
<organism evidence="9">
    <name type="scientific">marine sediment metagenome</name>
    <dbReference type="NCBI Taxonomy" id="412755"/>
    <lineage>
        <taxon>unclassified sequences</taxon>
        <taxon>metagenomes</taxon>
        <taxon>ecological metagenomes</taxon>
    </lineage>
</organism>
<evidence type="ECO:0000259" key="8">
    <source>
        <dbReference type="Pfam" id="PF24407"/>
    </source>
</evidence>
<dbReference type="InterPro" id="IPR052374">
    <property type="entry name" value="SERAC1"/>
</dbReference>
<dbReference type="Pfam" id="PF12697">
    <property type="entry name" value="Abhydrolase_6"/>
    <property type="match status" value="1"/>
</dbReference>
<feature type="domain" description="AB hydrolase-1" evidence="7">
    <location>
        <begin position="12"/>
        <end position="156"/>
    </location>
</feature>
<feature type="domain" description="HTH" evidence="8">
    <location>
        <begin position="951"/>
        <end position="1017"/>
    </location>
</feature>
<comment type="subcellular location">
    <subcellularLocation>
        <location evidence="2">Endoplasmic reticulum</location>
    </subcellularLocation>
    <subcellularLocation>
        <location evidence="3">Membrane</location>
    </subcellularLocation>
    <subcellularLocation>
        <location evidence="1">Mitochondrion</location>
    </subcellularLocation>
</comment>
<evidence type="ECO:0000256" key="4">
    <source>
        <dbReference type="ARBA" id="ARBA00022824"/>
    </source>
</evidence>
<dbReference type="GO" id="GO:0016020">
    <property type="term" value="C:membrane"/>
    <property type="evidence" value="ECO:0007669"/>
    <property type="project" value="UniProtKB-SubCell"/>
</dbReference>
<name>A0A0F9QP57_9ZZZZ</name>
<evidence type="ECO:0008006" key="10">
    <source>
        <dbReference type="Google" id="ProtNLM"/>
    </source>
</evidence>
<comment type="caution">
    <text evidence="9">The sequence shown here is derived from an EMBL/GenBank/DDBJ whole genome shotgun (WGS) entry which is preliminary data.</text>
</comment>
<dbReference type="PANTHER" id="PTHR48182">
    <property type="entry name" value="PROTEIN SERAC1"/>
    <property type="match status" value="1"/>
</dbReference>
<evidence type="ECO:0000256" key="5">
    <source>
        <dbReference type="ARBA" id="ARBA00023128"/>
    </source>
</evidence>
<dbReference type="GO" id="GO:0005739">
    <property type="term" value="C:mitochondrion"/>
    <property type="evidence" value="ECO:0007669"/>
    <property type="project" value="UniProtKB-SubCell"/>
</dbReference>
<dbReference type="Pfam" id="PF24407">
    <property type="entry name" value="HTH_upst_double_PIN"/>
    <property type="match status" value="1"/>
</dbReference>
<dbReference type="SUPFAM" id="SSF53474">
    <property type="entry name" value="alpha/beta-Hydrolases"/>
    <property type="match status" value="1"/>
</dbReference>
<keyword evidence="6" id="KW-0472">Membrane</keyword>
<dbReference type="GO" id="GO:0005783">
    <property type="term" value="C:endoplasmic reticulum"/>
    <property type="evidence" value="ECO:0007669"/>
    <property type="project" value="UniProtKB-SubCell"/>
</dbReference>
<reference evidence="9" key="1">
    <citation type="journal article" date="2015" name="Nature">
        <title>Complex archaea that bridge the gap between prokaryotes and eukaryotes.</title>
        <authorList>
            <person name="Spang A."/>
            <person name="Saw J.H."/>
            <person name="Jorgensen S.L."/>
            <person name="Zaremba-Niedzwiedzka K."/>
            <person name="Martijn J."/>
            <person name="Lind A.E."/>
            <person name="van Eijk R."/>
            <person name="Schleper C."/>
            <person name="Guy L."/>
            <person name="Ettema T.J."/>
        </authorList>
    </citation>
    <scope>NUCLEOTIDE SEQUENCE</scope>
</reference>
<keyword evidence="4" id="KW-0256">Endoplasmic reticulum</keyword>
<protein>
    <recommendedName>
        <fullName evidence="10">DUF676 domain-containing protein</fullName>
    </recommendedName>
</protein>
<evidence type="ECO:0000256" key="1">
    <source>
        <dbReference type="ARBA" id="ARBA00004173"/>
    </source>
</evidence>
<keyword evidence="5" id="KW-0496">Mitochondrion</keyword>
<proteinExistence type="predicted"/>
<accession>A0A0F9QP57</accession>